<keyword evidence="1" id="KW-0472">Membrane</keyword>
<sequence>MSFLSAVFRPFSNTFNYLRPIVFYALLVGFSGPIAVVTVPRVRASYGWKPAERIPITYPLPEGPRKSVSGYEDE</sequence>
<dbReference type="PANTHER" id="PTHR38488">
    <property type="entry name" value="OXIDOREDUCTASE 9.5 KDA SUBUNIT, PUTATIVE (AFU_ORTHOLOGUE AFUA_5G08980)-RELATED"/>
    <property type="match status" value="1"/>
</dbReference>
<accession>A0AAF0DZK3</accession>
<proteinExistence type="predicted"/>
<keyword evidence="3" id="KW-1185">Reference proteome</keyword>
<evidence type="ECO:0000313" key="2">
    <source>
        <dbReference type="EMBL" id="WFD02531.1"/>
    </source>
</evidence>
<keyword evidence="1" id="KW-1133">Transmembrane helix</keyword>
<protein>
    <submittedName>
        <fullName evidence="2">N19m, NADH-ubiquinone oxidoreductase 9.5 kDa subunit</fullName>
    </submittedName>
</protein>
<feature type="transmembrane region" description="Helical" evidence="1">
    <location>
        <begin position="20"/>
        <end position="39"/>
    </location>
</feature>
<reference evidence="2" key="1">
    <citation type="submission" date="2023-03" db="EMBL/GenBank/DDBJ databases">
        <title>Mating type loci evolution in Malassezia.</title>
        <authorList>
            <person name="Coelho M.A."/>
        </authorList>
    </citation>
    <scope>NUCLEOTIDE SEQUENCE</scope>
    <source>
        <strain evidence="2">CBS 7876</strain>
    </source>
</reference>
<dbReference type="PANTHER" id="PTHR38488:SF1">
    <property type="entry name" value="OXIDOREDUCTASE 9.5 KDA SUBUNIT, PUTATIVE (AFU_ORTHOLOGUE AFUA_5G08980)-RELATED"/>
    <property type="match status" value="1"/>
</dbReference>
<keyword evidence="1" id="KW-0812">Transmembrane</keyword>
<gene>
    <name evidence="2" type="primary">N19M</name>
    <name evidence="2" type="ORF">MOBT1_001215</name>
</gene>
<evidence type="ECO:0000313" key="3">
    <source>
        <dbReference type="Proteomes" id="UP001214603"/>
    </source>
</evidence>
<dbReference type="AlphaFoldDB" id="A0AAF0DZK3"/>
<dbReference type="CDD" id="cd22903">
    <property type="entry name" value="NI9M"/>
    <property type="match status" value="1"/>
</dbReference>
<evidence type="ECO:0000256" key="1">
    <source>
        <dbReference type="SAM" id="Phobius"/>
    </source>
</evidence>
<organism evidence="2 3">
    <name type="scientific">Malassezia obtusa</name>
    <dbReference type="NCBI Taxonomy" id="76774"/>
    <lineage>
        <taxon>Eukaryota</taxon>
        <taxon>Fungi</taxon>
        <taxon>Dikarya</taxon>
        <taxon>Basidiomycota</taxon>
        <taxon>Ustilaginomycotina</taxon>
        <taxon>Malasseziomycetes</taxon>
        <taxon>Malasseziales</taxon>
        <taxon>Malasseziaceae</taxon>
        <taxon>Malassezia</taxon>
    </lineage>
</organism>
<dbReference type="EMBL" id="CP119935">
    <property type="protein sequence ID" value="WFD02531.1"/>
    <property type="molecule type" value="Genomic_DNA"/>
</dbReference>
<dbReference type="InterPro" id="IPR039961">
    <property type="entry name" value="Nuo9.5"/>
</dbReference>
<name>A0AAF0DZK3_9BASI</name>
<dbReference type="Proteomes" id="UP001214603">
    <property type="component" value="Chromosome 2"/>
</dbReference>